<organism evidence="1 2">
    <name type="scientific">Macrosiphum euphorbiae</name>
    <name type="common">potato aphid</name>
    <dbReference type="NCBI Taxonomy" id="13131"/>
    <lineage>
        <taxon>Eukaryota</taxon>
        <taxon>Metazoa</taxon>
        <taxon>Ecdysozoa</taxon>
        <taxon>Arthropoda</taxon>
        <taxon>Hexapoda</taxon>
        <taxon>Insecta</taxon>
        <taxon>Pterygota</taxon>
        <taxon>Neoptera</taxon>
        <taxon>Paraneoptera</taxon>
        <taxon>Hemiptera</taxon>
        <taxon>Sternorrhyncha</taxon>
        <taxon>Aphidomorpha</taxon>
        <taxon>Aphidoidea</taxon>
        <taxon>Aphididae</taxon>
        <taxon>Macrosiphini</taxon>
        <taxon>Macrosiphum</taxon>
    </lineage>
</organism>
<evidence type="ECO:0008006" key="3">
    <source>
        <dbReference type="Google" id="ProtNLM"/>
    </source>
</evidence>
<sequence>MVVLWPNGIKHNNVLLLLTDAAPYIMCFNTVMSIRDILLNKTPNNKYSEIEYTPKEIMCMKYAPVTSVDVERSFSRYKAMLRPNRRHYTFENFKLYVVSNCFPHEDYDESE</sequence>
<protein>
    <recommendedName>
        <fullName evidence="3">HAT C-terminal dimerisation domain-containing protein</fullName>
    </recommendedName>
</protein>
<dbReference type="AlphaFoldDB" id="A0AAV0XYH9"/>
<accession>A0AAV0XYH9</accession>
<name>A0AAV0XYH9_9HEMI</name>
<comment type="caution">
    <text evidence="1">The sequence shown here is derived from an EMBL/GenBank/DDBJ whole genome shotgun (WGS) entry which is preliminary data.</text>
</comment>
<gene>
    <name evidence="1" type="ORF">MEUPH1_LOCUS26931</name>
</gene>
<reference evidence="1 2" key="1">
    <citation type="submission" date="2023-01" db="EMBL/GenBank/DDBJ databases">
        <authorList>
            <person name="Whitehead M."/>
        </authorList>
    </citation>
    <scope>NUCLEOTIDE SEQUENCE [LARGE SCALE GENOMIC DNA]</scope>
</reference>
<proteinExistence type="predicted"/>
<keyword evidence="2" id="KW-1185">Reference proteome</keyword>
<evidence type="ECO:0000313" key="1">
    <source>
        <dbReference type="EMBL" id="CAI6373141.1"/>
    </source>
</evidence>
<dbReference type="Proteomes" id="UP001160148">
    <property type="component" value="Unassembled WGS sequence"/>
</dbReference>
<evidence type="ECO:0000313" key="2">
    <source>
        <dbReference type="Proteomes" id="UP001160148"/>
    </source>
</evidence>
<dbReference type="EMBL" id="CARXXK010001085">
    <property type="protein sequence ID" value="CAI6373141.1"/>
    <property type="molecule type" value="Genomic_DNA"/>
</dbReference>